<dbReference type="EMBL" id="PGCJ01000185">
    <property type="protein sequence ID" value="PLW40169.1"/>
    <property type="molecule type" value="Genomic_DNA"/>
</dbReference>
<sequence>MSSQTQEVLNFLTSLPPTVNPYNAMADKMLATLKGPRSPLWSRRLRVVVLVMYSIMSVQAAFLLYQRIRIRKSFRFQFNKMGLLVLDISDTSAVAYLIYAPLTVYVMGVLVALDQGRQIDEAVMICIYGHKFIPLVLAAFVWISACQCAQIFWDSNLASNMNRDKLKRTIQWTLSVFFVINIFGPLPLISGLYVIAYRYLNGIEHGAHEIVSRLRARGRHYDPETYNMLDLLTVLIPAQKLPPALEHFKKALNLSSLLYCLNLVALLSLYVPLLAICLSSLYRKSVSQSKIDKVIGSNGNSKATRISKKIQRERQRLVYHAVCVCLSVAIHIPPVAWKVFHSEGDYLHDPKWKEVSHQGVMAPFSFTGNMILFILNLHAHHTLAERHKKEQRTANNQMTTADASRAKTGGIKTLFLSQTEDEEYSLQNVDGRTMDEEKLNRAISGDSYVSKSLVGIKIKQSTFSRSS</sequence>
<dbReference type="OrthoDB" id="2497298at2759"/>
<feature type="transmembrane region" description="Helical" evidence="1">
    <location>
        <begin position="317"/>
        <end position="340"/>
    </location>
</feature>
<feature type="transmembrane region" description="Helical" evidence="1">
    <location>
        <begin position="256"/>
        <end position="282"/>
    </location>
</feature>
<dbReference type="AlphaFoldDB" id="A0A2N5UQY6"/>
<gene>
    <name evidence="2" type="ORF">PCANC_18247</name>
</gene>
<organism evidence="2 3">
    <name type="scientific">Puccinia coronata f. sp. avenae</name>
    <dbReference type="NCBI Taxonomy" id="200324"/>
    <lineage>
        <taxon>Eukaryota</taxon>
        <taxon>Fungi</taxon>
        <taxon>Dikarya</taxon>
        <taxon>Basidiomycota</taxon>
        <taxon>Pucciniomycotina</taxon>
        <taxon>Pucciniomycetes</taxon>
        <taxon>Pucciniales</taxon>
        <taxon>Pucciniaceae</taxon>
        <taxon>Puccinia</taxon>
    </lineage>
</organism>
<protein>
    <recommendedName>
        <fullName evidence="4">G-protein coupled receptors family 1 profile domain-containing protein</fullName>
    </recommendedName>
</protein>
<proteinExistence type="predicted"/>
<feature type="transmembrane region" description="Helical" evidence="1">
    <location>
        <begin position="45"/>
        <end position="65"/>
    </location>
</feature>
<keyword evidence="3" id="KW-1185">Reference proteome</keyword>
<reference evidence="2 3" key="1">
    <citation type="submission" date="2017-11" db="EMBL/GenBank/DDBJ databases">
        <title>De novo assembly and phasing of dikaryotic genomes from two isolates of Puccinia coronata f. sp. avenae, the causal agent of oat crown rust.</title>
        <authorList>
            <person name="Miller M.E."/>
            <person name="Zhang Y."/>
            <person name="Omidvar V."/>
            <person name="Sperschneider J."/>
            <person name="Schwessinger B."/>
            <person name="Raley C."/>
            <person name="Palmer J.M."/>
            <person name="Garnica D."/>
            <person name="Upadhyaya N."/>
            <person name="Rathjen J."/>
            <person name="Taylor J.M."/>
            <person name="Park R.F."/>
            <person name="Dodds P.N."/>
            <person name="Hirsch C.D."/>
            <person name="Kianian S.F."/>
            <person name="Figueroa M."/>
        </authorList>
    </citation>
    <scope>NUCLEOTIDE SEQUENCE [LARGE SCALE GENOMIC DNA]</scope>
    <source>
        <strain evidence="2">12NC29</strain>
    </source>
</reference>
<evidence type="ECO:0000256" key="1">
    <source>
        <dbReference type="SAM" id="Phobius"/>
    </source>
</evidence>
<evidence type="ECO:0000313" key="2">
    <source>
        <dbReference type="EMBL" id="PLW40169.1"/>
    </source>
</evidence>
<feature type="transmembrane region" description="Helical" evidence="1">
    <location>
        <begin position="132"/>
        <end position="153"/>
    </location>
</feature>
<keyword evidence="1" id="KW-0812">Transmembrane</keyword>
<keyword evidence="1" id="KW-0472">Membrane</keyword>
<keyword evidence="1" id="KW-1133">Transmembrane helix</keyword>
<feature type="transmembrane region" description="Helical" evidence="1">
    <location>
        <begin position="174"/>
        <end position="196"/>
    </location>
</feature>
<accession>A0A2N5UQY6</accession>
<comment type="caution">
    <text evidence="2">The sequence shown here is derived from an EMBL/GenBank/DDBJ whole genome shotgun (WGS) entry which is preliminary data.</text>
</comment>
<name>A0A2N5UQY6_9BASI</name>
<evidence type="ECO:0008006" key="4">
    <source>
        <dbReference type="Google" id="ProtNLM"/>
    </source>
</evidence>
<feature type="transmembrane region" description="Helical" evidence="1">
    <location>
        <begin position="93"/>
        <end position="112"/>
    </location>
</feature>
<feature type="transmembrane region" description="Helical" evidence="1">
    <location>
        <begin position="360"/>
        <end position="379"/>
    </location>
</feature>
<dbReference type="Proteomes" id="UP000235388">
    <property type="component" value="Unassembled WGS sequence"/>
</dbReference>
<evidence type="ECO:0000313" key="3">
    <source>
        <dbReference type="Proteomes" id="UP000235388"/>
    </source>
</evidence>